<dbReference type="EMBL" id="JAUHJR010000006">
    <property type="protein sequence ID" value="MDN4162503.1"/>
    <property type="molecule type" value="Genomic_DNA"/>
</dbReference>
<evidence type="ECO:0000313" key="2">
    <source>
        <dbReference type="EMBL" id="MDN4162503.1"/>
    </source>
</evidence>
<name>A0ABT8EWI5_9ACTN</name>
<protein>
    <recommendedName>
        <fullName evidence="4">DUF4386 family protein</fullName>
    </recommendedName>
</protein>
<keyword evidence="1" id="KW-1133">Transmembrane helix</keyword>
<comment type="caution">
    <text evidence="2">The sequence shown here is derived from an EMBL/GenBank/DDBJ whole genome shotgun (WGS) entry which is preliminary data.</text>
</comment>
<keyword evidence="3" id="KW-1185">Reference proteome</keyword>
<feature type="transmembrane region" description="Helical" evidence="1">
    <location>
        <begin position="128"/>
        <end position="150"/>
    </location>
</feature>
<gene>
    <name evidence="2" type="ORF">QWY29_14140</name>
</gene>
<feature type="transmembrane region" description="Helical" evidence="1">
    <location>
        <begin position="84"/>
        <end position="108"/>
    </location>
</feature>
<keyword evidence="1" id="KW-0472">Membrane</keyword>
<evidence type="ECO:0000256" key="1">
    <source>
        <dbReference type="SAM" id="Phobius"/>
    </source>
</evidence>
<sequence>MRSDWLPISAAMLVTGAMALALGRLVGDFGGTSAQTLRGVQADDGRWLAVAVVYFLAAACLTLGLPAVLELLRGGGRYVGGAGVVSLAIGFLGLAGFSMLIVSFRALIVSGSVDTGVLAAATEESGLAIFLRGWLVAILLGELLLAAGLLRAGPLLVPRWIPALLAVHLAAVAVGTALPPEVARLAVVLLAVALAGIGITAARPHRHPSGARS</sequence>
<feature type="transmembrane region" description="Helical" evidence="1">
    <location>
        <begin position="47"/>
        <end position="72"/>
    </location>
</feature>
<evidence type="ECO:0008006" key="4">
    <source>
        <dbReference type="Google" id="ProtNLM"/>
    </source>
</evidence>
<dbReference type="Proteomes" id="UP001168537">
    <property type="component" value="Unassembled WGS sequence"/>
</dbReference>
<keyword evidence="1" id="KW-0812">Transmembrane</keyword>
<organism evidence="2 3">
    <name type="scientific">Nocardioides abyssi</name>
    <dbReference type="NCBI Taxonomy" id="3058370"/>
    <lineage>
        <taxon>Bacteria</taxon>
        <taxon>Bacillati</taxon>
        <taxon>Actinomycetota</taxon>
        <taxon>Actinomycetes</taxon>
        <taxon>Propionibacteriales</taxon>
        <taxon>Nocardioidaceae</taxon>
        <taxon>Nocardioides</taxon>
    </lineage>
</organism>
<reference evidence="2" key="1">
    <citation type="submission" date="2023-06" db="EMBL/GenBank/DDBJ databases">
        <title>Draft genome sequence of Nocardioides sp. SOB72.</title>
        <authorList>
            <person name="Zhang G."/>
        </authorList>
    </citation>
    <scope>NUCLEOTIDE SEQUENCE</scope>
    <source>
        <strain evidence="2">SOB72</strain>
    </source>
</reference>
<proteinExistence type="predicted"/>
<feature type="transmembrane region" description="Helical" evidence="1">
    <location>
        <begin position="182"/>
        <end position="202"/>
    </location>
</feature>
<dbReference type="RefSeq" id="WP_300961669.1">
    <property type="nucleotide sequence ID" value="NZ_JAUHJR010000006.1"/>
</dbReference>
<feature type="transmembrane region" description="Helical" evidence="1">
    <location>
        <begin position="157"/>
        <end position="176"/>
    </location>
</feature>
<evidence type="ECO:0000313" key="3">
    <source>
        <dbReference type="Proteomes" id="UP001168537"/>
    </source>
</evidence>
<accession>A0ABT8EWI5</accession>